<name>A0A8H9GXN9_9DEIO</name>
<comment type="caution">
    <text evidence="1">The sequence shown here is derived from an EMBL/GenBank/DDBJ whole genome shotgun (WGS) entry which is preliminary data.</text>
</comment>
<evidence type="ECO:0000313" key="2">
    <source>
        <dbReference type="Proteomes" id="UP000600547"/>
    </source>
</evidence>
<evidence type="ECO:0000313" key="1">
    <source>
        <dbReference type="EMBL" id="GGM60335.1"/>
    </source>
</evidence>
<reference evidence="2" key="1">
    <citation type="journal article" date="2019" name="Int. J. Syst. Evol. Microbiol.">
        <title>The Global Catalogue of Microorganisms (GCM) 10K type strain sequencing project: providing services to taxonomists for standard genome sequencing and annotation.</title>
        <authorList>
            <consortium name="The Broad Institute Genomics Platform"/>
            <consortium name="The Broad Institute Genome Sequencing Center for Infectious Disease"/>
            <person name="Wu L."/>
            <person name="Ma J."/>
        </authorList>
    </citation>
    <scope>NUCLEOTIDE SEQUENCE [LARGE SCALE GENOMIC DNA]</scope>
    <source>
        <strain evidence="2">JCM 31047</strain>
    </source>
</reference>
<accession>A0A8H9GXN9</accession>
<keyword evidence="2" id="KW-1185">Reference proteome</keyword>
<sequence>MKPNEAQEAAVKADGEAPYYFEGTCVGCGRTSSALNRRTLCRSCTEKPERHTYPVEPE</sequence>
<protein>
    <submittedName>
        <fullName evidence="1">Uncharacterized protein</fullName>
    </submittedName>
</protein>
<dbReference type="Proteomes" id="UP000600547">
    <property type="component" value="Unassembled WGS sequence"/>
</dbReference>
<organism evidence="1 2">
    <name type="scientific">Deinococcus arenae</name>
    <dbReference type="NCBI Taxonomy" id="1452751"/>
    <lineage>
        <taxon>Bacteria</taxon>
        <taxon>Thermotogati</taxon>
        <taxon>Deinococcota</taxon>
        <taxon>Deinococci</taxon>
        <taxon>Deinococcales</taxon>
        <taxon>Deinococcaceae</taxon>
        <taxon>Deinococcus</taxon>
    </lineage>
</organism>
<gene>
    <name evidence="1" type="ORF">GCM10008956_40010</name>
</gene>
<dbReference type="EMBL" id="BMQG01000036">
    <property type="protein sequence ID" value="GGM60335.1"/>
    <property type="molecule type" value="Genomic_DNA"/>
</dbReference>
<proteinExistence type="predicted"/>
<dbReference type="AlphaFoldDB" id="A0A8H9GXN9"/>